<gene>
    <name evidence="2" type="ORF">CBF30_07020</name>
</gene>
<comment type="caution">
    <text evidence="2">The sequence shown here is derived from an EMBL/GenBank/DDBJ whole genome shotgun (WGS) entry which is preliminary data.</text>
</comment>
<dbReference type="RefSeq" id="WP_126824287.1">
    <property type="nucleotide sequence ID" value="NZ_JBHLWU010000002.1"/>
</dbReference>
<proteinExistence type="predicted"/>
<keyword evidence="1" id="KW-0175">Coiled coil</keyword>
<sequence length="146" mass="16915">MSQEKIRYKATIDGHNYTIIGNENKEHMDLVMELLNHQLAEIKSLNKEINSEQAAILLAINALSDQAKKQEKLLVLEEKYQVASEKAKKVDELEGRVQRIEILEEQAKQILQESGKDCESITHIEAQQIVNQQMKEKIQKHQRELK</sequence>
<evidence type="ECO:0000313" key="2">
    <source>
        <dbReference type="EMBL" id="RSU07005.1"/>
    </source>
</evidence>
<dbReference type="EMBL" id="NGJZ01000002">
    <property type="protein sequence ID" value="RSU07005.1"/>
    <property type="molecule type" value="Genomic_DNA"/>
</dbReference>
<evidence type="ECO:0000313" key="3">
    <source>
        <dbReference type="Proteomes" id="UP000288669"/>
    </source>
</evidence>
<evidence type="ECO:0000256" key="1">
    <source>
        <dbReference type="SAM" id="Coils"/>
    </source>
</evidence>
<feature type="coiled-coil region" evidence="1">
    <location>
        <begin position="90"/>
        <end position="144"/>
    </location>
</feature>
<dbReference type="SUPFAM" id="SSF102829">
    <property type="entry name" value="Cell division protein ZapA-like"/>
    <property type="match status" value="1"/>
</dbReference>
<reference evidence="2 3" key="1">
    <citation type="submission" date="2017-05" db="EMBL/GenBank/DDBJ databases">
        <title>Vagococcus spp. assemblies.</title>
        <authorList>
            <person name="Gulvik C.A."/>
        </authorList>
    </citation>
    <scope>NUCLEOTIDE SEQUENCE [LARGE SCALE GENOMIC DNA]</scope>
    <source>
        <strain evidence="2 3">DSM 24756</strain>
    </source>
</reference>
<dbReference type="Gene3D" id="6.10.250.790">
    <property type="match status" value="1"/>
</dbReference>
<name>A0A430AGG5_9ENTE</name>
<protein>
    <submittedName>
        <fullName evidence="2">Cell division protein ZapA</fullName>
    </submittedName>
</protein>
<dbReference type="InterPro" id="IPR036192">
    <property type="entry name" value="Cell_div_ZapA-like_sf"/>
</dbReference>
<organism evidence="2 3">
    <name type="scientific">Vagococcus entomophilus</name>
    <dbReference type="NCBI Taxonomy" id="1160095"/>
    <lineage>
        <taxon>Bacteria</taxon>
        <taxon>Bacillati</taxon>
        <taxon>Bacillota</taxon>
        <taxon>Bacilli</taxon>
        <taxon>Lactobacillales</taxon>
        <taxon>Enterococcaceae</taxon>
        <taxon>Vagococcus</taxon>
    </lineage>
</organism>
<dbReference type="Proteomes" id="UP000288669">
    <property type="component" value="Unassembled WGS sequence"/>
</dbReference>
<keyword evidence="3" id="KW-1185">Reference proteome</keyword>
<dbReference type="InterPro" id="IPR007838">
    <property type="entry name" value="Cell_div_ZapA-like"/>
</dbReference>
<dbReference type="OrthoDB" id="2139724at2"/>
<dbReference type="AlphaFoldDB" id="A0A430AGG5"/>
<dbReference type="Pfam" id="PF05164">
    <property type="entry name" value="ZapA"/>
    <property type="match status" value="1"/>
</dbReference>
<accession>A0A430AGG5</accession>
<keyword evidence="2" id="KW-0131">Cell cycle</keyword>
<dbReference type="InterPro" id="IPR053712">
    <property type="entry name" value="Bac_CellDiv_Activator"/>
</dbReference>
<keyword evidence="2" id="KW-0132">Cell division</keyword>
<dbReference type="GO" id="GO:0051301">
    <property type="term" value="P:cell division"/>
    <property type="evidence" value="ECO:0007669"/>
    <property type="project" value="UniProtKB-KW"/>
</dbReference>